<comment type="caution">
    <text evidence="2">The sequence shown here is derived from an EMBL/GenBank/DDBJ whole genome shotgun (WGS) entry which is preliminary data.</text>
</comment>
<dbReference type="PATRIC" id="fig|1410657.5.peg.1452"/>
<evidence type="ECO:0000313" key="2">
    <source>
        <dbReference type="EMBL" id="KRN50909.1"/>
    </source>
</evidence>
<keyword evidence="1" id="KW-1133">Transmembrane helix</keyword>
<gene>
    <name evidence="2" type="ORF">IV49_GL001403</name>
</gene>
<feature type="transmembrane region" description="Helical" evidence="1">
    <location>
        <begin position="66"/>
        <end position="92"/>
    </location>
</feature>
<evidence type="ECO:0000313" key="3">
    <source>
        <dbReference type="Proteomes" id="UP000051841"/>
    </source>
</evidence>
<keyword evidence="3" id="KW-1185">Reference proteome</keyword>
<proteinExistence type="predicted"/>
<feature type="transmembrane region" description="Helical" evidence="1">
    <location>
        <begin position="34"/>
        <end position="54"/>
    </location>
</feature>
<dbReference type="EMBL" id="JQBL01000004">
    <property type="protein sequence ID" value="KRN50909.1"/>
    <property type="molecule type" value="Genomic_DNA"/>
</dbReference>
<protein>
    <submittedName>
        <fullName evidence="2">Uncharacterized protein</fullName>
    </submittedName>
</protein>
<keyword evidence="1" id="KW-0472">Membrane</keyword>
<organism evidence="2 3">
    <name type="scientific">Kandleria vitulina DSM 20405</name>
    <dbReference type="NCBI Taxonomy" id="1410657"/>
    <lineage>
        <taxon>Bacteria</taxon>
        <taxon>Bacillati</taxon>
        <taxon>Bacillota</taxon>
        <taxon>Erysipelotrichia</taxon>
        <taxon>Erysipelotrichales</taxon>
        <taxon>Coprobacillaceae</taxon>
        <taxon>Kandleria</taxon>
    </lineage>
</organism>
<sequence>MGYVLLFIALLFFALLFGYKLFYYRRRNINRASYYLSGLILILLFTILYILNFIVDLSGFDTSLVYILLCMFYVVAVVAVVFVVRYVAFYLLNFMREINRK</sequence>
<dbReference type="RefSeq" id="WP_029070145.1">
    <property type="nucleotide sequence ID" value="NZ_JNKN01000001.1"/>
</dbReference>
<accession>A0A0R2HNI0</accession>
<reference evidence="2 3" key="1">
    <citation type="journal article" date="2015" name="Genome Announc.">
        <title>Expanding the biotechnology potential of lactobacilli through comparative genomics of 213 strains and associated genera.</title>
        <authorList>
            <person name="Sun Z."/>
            <person name="Harris H.M."/>
            <person name="McCann A."/>
            <person name="Guo C."/>
            <person name="Argimon S."/>
            <person name="Zhang W."/>
            <person name="Yang X."/>
            <person name="Jeffery I.B."/>
            <person name="Cooney J.C."/>
            <person name="Kagawa T.F."/>
            <person name="Liu W."/>
            <person name="Song Y."/>
            <person name="Salvetti E."/>
            <person name="Wrobel A."/>
            <person name="Rasinkangas P."/>
            <person name="Parkhill J."/>
            <person name="Rea M.C."/>
            <person name="O'Sullivan O."/>
            <person name="Ritari J."/>
            <person name="Douillard F.P."/>
            <person name="Paul Ross R."/>
            <person name="Yang R."/>
            <person name="Briner A.E."/>
            <person name="Felis G.E."/>
            <person name="de Vos W.M."/>
            <person name="Barrangou R."/>
            <person name="Klaenhammer T.R."/>
            <person name="Caufield P.W."/>
            <person name="Cui Y."/>
            <person name="Zhang H."/>
            <person name="O'Toole P.W."/>
        </authorList>
    </citation>
    <scope>NUCLEOTIDE SEQUENCE [LARGE SCALE GENOMIC DNA]</scope>
    <source>
        <strain evidence="2 3">DSM 20405</strain>
    </source>
</reference>
<dbReference type="AlphaFoldDB" id="A0A0R2HNI0"/>
<keyword evidence="1" id="KW-0812">Transmembrane</keyword>
<feature type="transmembrane region" description="Helical" evidence="1">
    <location>
        <begin position="6"/>
        <end position="22"/>
    </location>
</feature>
<evidence type="ECO:0000256" key="1">
    <source>
        <dbReference type="SAM" id="Phobius"/>
    </source>
</evidence>
<dbReference type="Proteomes" id="UP000051841">
    <property type="component" value="Unassembled WGS sequence"/>
</dbReference>
<name>A0A0R2HNI0_9FIRM</name>